<feature type="transmembrane region" description="Helical" evidence="10">
    <location>
        <begin position="331"/>
        <end position="351"/>
    </location>
</feature>
<accession>A0A1T5BF21</accession>
<feature type="transmembrane region" description="Helical" evidence="10">
    <location>
        <begin position="56"/>
        <end position="79"/>
    </location>
</feature>
<dbReference type="PANTHER" id="PTHR43298">
    <property type="entry name" value="MULTIDRUG RESISTANCE PROTEIN NORM-RELATED"/>
    <property type="match status" value="1"/>
</dbReference>
<dbReference type="InterPro" id="IPR050222">
    <property type="entry name" value="MATE_MdtK"/>
</dbReference>
<evidence type="ECO:0000256" key="10">
    <source>
        <dbReference type="SAM" id="Phobius"/>
    </source>
</evidence>
<keyword evidence="2" id="KW-0813">Transport</keyword>
<evidence type="ECO:0000313" key="11">
    <source>
        <dbReference type="EMBL" id="SKB45657.1"/>
    </source>
</evidence>
<feature type="transmembrane region" description="Helical" evidence="10">
    <location>
        <begin position="429"/>
        <end position="450"/>
    </location>
</feature>
<evidence type="ECO:0000256" key="1">
    <source>
        <dbReference type="ARBA" id="ARBA00004651"/>
    </source>
</evidence>
<dbReference type="NCBIfam" id="TIGR00797">
    <property type="entry name" value="matE"/>
    <property type="match status" value="1"/>
</dbReference>
<dbReference type="GO" id="GO:0015297">
    <property type="term" value="F:antiporter activity"/>
    <property type="evidence" value="ECO:0007669"/>
    <property type="project" value="UniProtKB-KW"/>
</dbReference>
<keyword evidence="8 10" id="KW-0472">Membrane</keyword>
<dbReference type="Pfam" id="PF01554">
    <property type="entry name" value="MatE"/>
    <property type="match status" value="2"/>
</dbReference>
<name>A0A1T5BF21_9BACT</name>
<dbReference type="InterPro" id="IPR002528">
    <property type="entry name" value="MATE_fam"/>
</dbReference>
<dbReference type="STRING" id="651661.SAMN05660293_00287"/>
<proteinExistence type="predicted"/>
<dbReference type="Proteomes" id="UP000190897">
    <property type="component" value="Unassembled WGS sequence"/>
</dbReference>
<organism evidence="11 12">
    <name type="scientific">Dyadobacter psychrophilus</name>
    <dbReference type="NCBI Taxonomy" id="651661"/>
    <lineage>
        <taxon>Bacteria</taxon>
        <taxon>Pseudomonadati</taxon>
        <taxon>Bacteroidota</taxon>
        <taxon>Cytophagia</taxon>
        <taxon>Cytophagales</taxon>
        <taxon>Spirosomataceae</taxon>
        <taxon>Dyadobacter</taxon>
    </lineage>
</organism>
<feature type="transmembrane region" description="Helical" evidence="10">
    <location>
        <begin position="401"/>
        <end position="423"/>
    </location>
</feature>
<keyword evidence="5 10" id="KW-0812">Transmembrane</keyword>
<dbReference type="PANTHER" id="PTHR43298:SF2">
    <property type="entry name" value="FMN_FAD EXPORTER YEEO-RELATED"/>
    <property type="match status" value="1"/>
</dbReference>
<dbReference type="InterPro" id="IPR048279">
    <property type="entry name" value="MdtK-like"/>
</dbReference>
<evidence type="ECO:0000256" key="3">
    <source>
        <dbReference type="ARBA" id="ARBA00022449"/>
    </source>
</evidence>
<protein>
    <recommendedName>
        <fullName evidence="9">Multidrug-efflux transporter</fullName>
    </recommendedName>
</protein>
<evidence type="ECO:0000256" key="5">
    <source>
        <dbReference type="ARBA" id="ARBA00022692"/>
    </source>
</evidence>
<keyword evidence="12" id="KW-1185">Reference proteome</keyword>
<feature type="transmembrane region" description="Helical" evidence="10">
    <location>
        <begin position="100"/>
        <end position="122"/>
    </location>
</feature>
<keyword evidence="7" id="KW-0406">Ion transport</keyword>
<dbReference type="PIRSF" id="PIRSF006603">
    <property type="entry name" value="DinF"/>
    <property type="match status" value="1"/>
</dbReference>
<evidence type="ECO:0000313" key="12">
    <source>
        <dbReference type="Proteomes" id="UP000190897"/>
    </source>
</evidence>
<sequence>MGYLTLQSFLASVSKSMKNEASQTLKLALPIIIGELAQMALHLIDSAMVGAISYKQLAAAALVINAMNIPFVIGIGMTISVSQMVSLANGRRDSQLVSHYLFNGFCLCALTALAISLTLVFGKDLLHNLGQDPEVVTLAIPFMKLMGLSIIPMLLFMTLKQFADGLEYTRTAMILSLAGMPLNILLNWLLIYGNWGFPRLELEGAGWATLITRSCMFLALAAVVLKHKTFSRYIAVSSSQWKLKAQTWRELLHIGIPSSLQIGMEAGAFAVSGIIIGTLGAVAQAAHQIALSSASLTFMVSMGLAQAGSIRVSNALGRKDWFKIFVIGKSTILTALIYGTICAILFAAFRHQIPTLFNKNTEVLALSALLLLFAAVFQISDSTQAIGAGLLRGIKDVKTPTILIGIAYWVIGIPVGYLFAFHFKMGAVGMWLGLILGLTMASIFLITRFFKMTRHSNI</sequence>
<evidence type="ECO:0000256" key="9">
    <source>
        <dbReference type="ARBA" id="ARBA00031636"/>
    </source>
</evidence>
<evidence type="ECO:0000256" key="6">
    <source>
        <dbReference type="ARBA" id="ARBA00022989"/>
    </source>
</evidence>
<dbReference type="GO" id="GO:0006811">
    <property type="term" value="P:monoatomic ion transport"/>
    <property type="evidence" value="ECO:0007669"/>
    <property type="project" value="UniProtKB-KW"/>
</dbReference>
<dbReference type="GO" id="GO:0005886">
    <property type="term" value="C:plasma membrane"/>
    <property type="evidence" value="ECO:0007669"/>
    <property type="project" value="UniProtKB-SubCell"/>
</dbReference>
<evidence type="ECO:0000256" key="4">
    <source>
        <dbReference type="ARBA" id="ARBA00022475"/>
    </source>
</evidence>
<feature type="transmembrane region" description="Helical" evidence="10">
    <location>
        <begin position="171"/>
        <end position="192"/>
    </location>
</feature>
<keyword evidence="6 10" id="KW-1133">Transmembrane helix</keyword>
<feature type="transmembrane region" description="Helical" evidence="10">
    <location>
        <begin position="363"/>
        <end position="380"/>
    </location>
</feature>
<gene>
    <name evidence="11" type="ORF">SAMN05660293_00287</name>
</gene>
<dbReference type="EMBL" id="FUZA01000001">
    <property type="protein sequence ID" value="SKB45657.1"/>
    <property type="molecule type" value="Genomic_DNA"/>
</dbReference>
<evidence type="ECO:0000256" key="8">
    <source>
        <dbReference type="ARBA" id="ARBA00023136"/>
    </source>
</evidence>
<keyword evidence="4" id="KW-1003">Cell membrane</keyword>
<feature type="transmembrane region" description="Helical" evidence="10">
    <location>
        <begin position="142"/>
        <end position="159"/>
    </location>
</feature>
<dbReference type="CDD" id="cd13131">
    <property type="entry name" value="MATE_NorM_like"/>
    <property type="match status" value="1"/>
</dbReference>
<feature type="transmembrane region" description="Helical" evidence="10">
    <location>
        <begin position="204"/>
        <end position="225"/>
    </location>
</feature>
<reference evidence="12" key="1">
    <citation type="submission" date="2017-02" db="EMBL/GenBank/DDBJ databases">
        <authorList>
            <person name="Varghese N."/>
            <person name="Submissions S."/>
        </authorList>
    </citation>
    <scope>NUCLEOTIDE SEQUENCE [LARGE SCALE GENOMIC DNA]</scope>
    <source>
        <strain evidence="12">DSM 22270</strain>
    </source>
</reference>
<keyword evidence="3" id="KW-0050">Antiport</keyword>
<evidence type="ECO:0000256" key="7">
    <source>
        <dbReference type="ARBA" id="ARBA00023065"/>
    </source>
</evidence>
<evidence type="ECO:0000256" key="2">
    <source>
        <dbReference type="ARBA" id="ARBA00022448"/>
    </source>
</evidence>
<dbReference type="GO" id="GO:0042910">
    <property type="term" value="F:xenobiotic transmembrane transporter activity"/>
    <property type="evidence" value="ECO:0007669"/>
    <property type="project" value="InterPro"/>
</dbReference>
<dbReference type="AlphaFoldDB" id="A0A1T5BF21"/>
<comment type="subcellular location">
    <subcellularLocation>
        <location evidence="1">Cell membrane</location>
        <topology evidence="1">Multi-pass membrane protein</topology>
    </subcellularLocation>
</comment>